<reference evidence="2" key="1">
    <citation type="submission" date="2016-04" db="EMBL/GenBank/DDBJ databases">
        <authorList>
            <person name="Evans L.H."/>
            <person name="Alamgir A."/>
            <person name="Owens N."/>
            <person name="Weber N.D."/>
            <person name="Virtaneva K."/>
            <person name="Barbian K."/>
            <person name="Babar A."/>
            <person name="Rosenke K."/>
        </authorList>
    </citation>
    <scope>NUCLEOTIDE SEQUENCE</scope>
    <source>
        <strain evidence="2">Nono1</strain>
    </source>
</reference>
<gene>
    <name evidence="2" type="ORF">BN4615_P1323</name>
</gene>
<proteinExistence type="predicted"/>
<protein>
    <submittedName>
        <fullName evidence="2">Uncharacterized protein</fullName>
    </submittedName>
</protein>
<organism evidence="2">
    <name type="scientific">Nonomuraea gerenzanensis</name>
    <dbReference type="NCBI Taxonomy" id="93944"/>
    <lineage>
        <taxon>Bacteria</taxon>
        <taxon>Bacillati</taxon>
        <taxon>Actinomycetota</taxon>
        <taxon>Actinomycetes</taxon>
        <taxon>Streptosporangiales</taxon>
        <taxon>Streptosporangiaceae</taxon>
        <taxon>Nonomuraea</taxon>
    </lineage>
</organism>
<accession>A0A1M4DZ24</accession>
<dbReference type="EMBL" id="LT559118">
    <property type="protein sequence ID" value="SBO91809.1"/>
    <property type="molecule type" value="Genomic_DNA"/>
</dbReference>
<dbReference type="AlphaFoldDB" id="A0A1M4DZ24"/>
<feature type="region of interest" description="Disordered" evidence="1">
    <location>
        <begin position="47"/>
        <end position="74"/>
    </location>
</feature>
<name>A0A1M4DZ24_9ACTN</name>
<sequence>MEVQIWQAGQPAGVPRPRTCLIATATGDALEQIGKWHEPVPTFGGYEPSHLPFVEPDGDGGSRETAVPARRWVP</sequence>
<evidence type="ECO:0000256" key="1">
    <source>
        <dbReference type="SAM" id="MobiDB-lite"/>
    </source>
</evidence>
<evidence type="ECO:0000313" key="2">
    <source>
        <dbReference type="EMBL" id="SBO91809.1"/>
    </source>
</evidence>